<dbReference type="Pfam" id="PF07859">
    <property type="entry name" value="Abhydrolase_3"/>
    <property type="match status" value="2"/>
</dbReference>
<dbReference type="SUPFAM" id="SSF53474">
    <property type="entry name" value="alpha/beta-Hydrolases"/>
    <property type="match status" value="2"/>
</dbReference>
<dbReference type="EMBL" id="PKMF04000705">
    <property type="protein sequence ID" value="KAK7821316.1"/>
    <property type="molecule type" value="Genomic_DNA"/>
</dbReference>
<feature type="domain" description="Alpha/beta hydrolase fold-3" evidence="2">
    <location>
        <begin position="146"/>
        <end position="302"/>
    </location>
</feature>
<protein>
    <submittedName>
        <fullName evidence="3">Carboxylesterase 15</fullName>
    </submittedName>
</protein>
<reference evidence="3 4" key="1">
    <citation type="journal article" date="2018" name="Sci. Data">
        <title>The draft genome sequence of cork oak.</title>
        <authorList>
            <person name="Ramos A.M."/>
            <person name="Usie A."/>
            <person name="Barbosa P."/>
            <person name="Barros P.M."/>
            <person name="Capote T."/>
            <person name="Chaves I."/>
            <person name="Simoes F."/>
            <person name="Abreu I."/>
            <person name="Carrasquinho I."/>
            <person name="Faro C."/>
            <person name="Guimaraes J.B."/>
            <person name="Mendonca D."/>
            <person name="Nobrega F."/>
            <person name="Rodrigues L."/>
            <person name="Saibo N.J.M."/>
            <person name="Varela M.C."/>
            <person name="Egas C."/>
            <person name="Matos J."/>
            <person name="Miguel C.M."/>
            <person name="Oliveira M.M."/>
            <person name="Ricardo C.P."/>
            <person name="Goncalves S."/>
        </authorList>
    </citation>
    <scope>NUCLEOTIDE SEQUENCE [LARGE SCALE GENOMIC DNA]</scope>
    <source>
        <strain evidence="4">cv. HL8</strain>
    </source>
</reference>
<dbReference type="PANTHER" id="PTHR23024">
    <property type="entry name" value="ARYLACETAMIDE DEACETYLASE"/>
    <property type="match status" value="1"/>
</dbReference>
<dbReference type="Gene3D" id="3.40.50.1820">
    <property type="entry name" value="alpha/beta hydrolase"/>
    <property type="match status" value="2"/>
</dbReference>
<feature type="domain" description="Alpha/beta hydrolase fold-3" evidence="2">
    <location>
        <begin position="315"/>
        <end position="465"/>
    </location>
</feature>
<evidence type="ECO:0000313" key="3">
    <source>
        <dbReference type="EMBL" id="KAK7821316.1"/>
    </source>
</evidence>
<dbReference type="AlphaFoldDB" id="A0AAW0J4S8"/>
<accession>A0AAW0J4S8</accession>
<dbReference type="InterPro" id="IPR050466">
    <property type="entry name" value="Carboxylest/Gibb_receptor"/>
</dbReference>
<dbReference type="InterPro" id="IPR029058">
    <property type="entry name" value="AB_hydrolase_fold"/>
</dbReference>
<evidence type="ECO:0000259" key="2">
    <source>
        <dbReference type="Pfam" id="PF07859"/>
    </source>
</evidence>
<evidence type="ECO:0000313" key="4">
    <source>
        <dbReference type="Proteomes" id="UP000237347"/>
    </source>
</evidence>
<dbReference type="InterPro" id="IPR013094">
    <property type="entry name" value="AB_hydrolase_3"/>
</dbReference>
<comment type="similarity">
    <text evidence="1">Belongs to the 'GDXG' lipolytic enzyme family.</text>
</comment>
<keyword evidence="4" id="KW-1185">Reference proteome</keyword>
<gene>
    <name evidence="3" type="primary">CXE15_0</name>
    <name evidence="3" type="ORF">CFP56_037827</name>
</gene>
<dbReference type="GO" id="GO:0016787">
    <property type="term" value="F:hydrolase activity"/>
    <property type="evidence" value="ECO:0007669"/>
    <property type="project" value="InterPro"/>
</dbReference>
<name>A0AAW0J4S8_QUESU</name>
<comment type="caution">
    <text evidence="3">The sequence shown here is derived from an EMBL/GenBank/DDBJ whole genome shotgun (WGS) entry which is preliminary data.</text>
</comment>
<organism evidence="3 4">
    <name type="scientific">Quercus suber</name>
    <name type="common">Cork oak</name>
    <dbReference type="NCBI Taxonomy" id="58331"/>
    <lineage>
        <taxon>Eukaryota</taxon>
        <taxon>Viridiplantae</taxon>
        <taxon>Streptophyta</taxon>
        <taxon>Embryophyta</taxon>
        <taxon>Tracheophyta</taxon>
        <taxon>Spermatophyta</taxon>
        <taxon>Magnoliopsida</taxon>
        <taxon>eudicotyledons</taxon>
        <taxon>Gunneridae</taxon>
        <taxon>Pentapetalae</taxon>
        <taxon>rosids</taxon>
        <taxon>fabids</taxon>
        <taxon>Fagales</taxon>
        <taxon>Fagaceae</taxon>
        <taxon>Quercus</taxon>
    </lineage>
</organism>
<evidence type="ECO:0000256" key="1">
    <source>
        <dbReference type="ARBA" id="ARBA00010515"/>
    </source>
</evidence>
<dbReference type="PANTHER" id="PTHR23024:SF406">
    <property type="entry name" value="CARBOXYLESTERASE 15-RELATED"/>
    <property type="match status" value="1"/>
</dbReference>
<sequence length="490" mass="54585">MTPHSNSIMSSQIYTITPNIFTLSLLSPTPSFPTYTLTFSRYSIHKTQHNQPTKTKQTNKQTNLDTETMGSLPQIVEDCMGVLQLFSDGTVFRSENINFKDPVVHDNSVLFKDCLFDEKLNLHLRMYKPTSTKINGSINTNKLPIIVFIHGGGFCVGSRTWPSSHNCCVRLASGLDALVLSIDYRLAPEHRLPAAMDDAVSAVKWLQWRSQNLSDGGDEWWSGAFDFDRVFIVGDSSGGNIAHHLALRFGSGELDPVGIRVRGFVLLAPFFGGEVRTKSEEGPSEELLTLEILDSFTASYFGLHAFELDGGDEWWSGAFDFDRVFIVGDSSGGNIAHHLALRFGSGELDPVGIRVRGFVLLAPFFGGEVRTKSEEGPSEELLTLEILDRFWRLSLPAGENRDHPFANPFGPASPRLESLALDPILVVVGSSELLKDRAEDYAKRLKELGKKIDYVEFEGKQHGFFTHDPFSEVANEAMQIIRRFMLENSN</sequence>
<dbReference type="Proteomes" id="UP000237347">
    <property type="component" value="Unassembled WGS sequence"/>
</dbReference>
<proteinExistence type="inferred from homology"/>